<dbReference type="InterPro" id="IPR032585">
    <property type="entry name" value="DUF4912"/>
</dbReference>
<feature type="region of interest" description="Disordered" evidence="1">
    <location>
        <begin position="481"/>
        <end position="519"/>
    </location>
</feature>
<feature type="compositionally biased region" description="Basic and acidic residues" evidence="1">
    <location>
        <begin position="186"/>
        <end position="196"/>
    </location>
</feature>
<dbReference type="Proteomes" id="UP001291309">
    <property type="component" value="Unassembled WGS sequence"/>
</dbReference>
<evidence type="ECO:0000256" key="1">
    <source>
        <dbReference type="SAM" id="MobiDB-lite"/>
    </source>
</evidence>
<protein>
    <submittedName>
        <fullName evidence="2">DUF4912 domain-containing protein</fullName>
    </submittedName>
</protein>
<dbReference type="RefSeq" id="WP_321543529.1">
    <property type="nucleotide sequence ID" value="NZ_JAXIVS010000001.1"/>
</dbReference>
<dbReference type="EMBL" id="JAXIVS010000001">
    <property type="protein sequence ID" value="MDY7224800.1"/>
    <property type="molecule type" value="Genomic_DNA"/>
</dbReference>
<reference evidence="2 3" key="1">
    <citation type="submission" date="2023-12" db="EMBL/GenBank/DDBJ databases">
        <title>the genome sequence of Hyalangium sp. s54d21.</title>
        <authorList>
            <person name="Zhang X."/>
        </authorList>
    </citation>
    <scope>NUCLEOTIDE SEQUENCE [LARGE SCALE GENOMIC DNA]</scope>
    <source>
        <strain evidence="3">s54d21</strain>
    </source>
</reference>
<name>A0ABU5GY77_9BACT</name>
<keyword evidence="3" id="KW-1185">Reference proteome</keyword>
<comment type="caution">
    <text evidence="2">The sequence shown here is derived from an EMBL/GenBank/DDBJ whole genome shotgun (WGS) entry which is preliminary data.</text>
</comment>
<dbReference type="Pfam" id="PF16258">
    <property type="entry name" value="DUF4912"/>
    <property type="match status" value="1"/>
</dbReference>
<feature type="region of interest" description="Disordered" evidence="1">
    <location>
        <begin position="55"/>
        <end position="210"/>
    </location>
</feature>
<organism evidence="2 3">
    <name type="scientific">Hyalangium rubrum</name>
    <dbReference type="NCBI Taxonomy" id="3103134"/>
    <lineage>
        <taxon>Bacteria</taxon>
        <taxon>Pseudomonadati</taxon>
        <taxon>Myxococcota</taxon>
        <taxon>Myxococcia</taxon>
        <taxon>Myxococcales</taxon>
        <taxon>Cystobacterineae</taxon>
        <taxon>Archangiaceae</taxon>
        <taxon>Hyalangium</taxon>
    </lineage>
</organism>
<evidence type="ECO:0000313" key="2">
    <source>
        <dbReference type="EMBL" id="MDY7224800.1"/>
    </source>
</evidence>
<sequence length="519" mass="56134">MDELKSVTVSYLRDLARKYLGPGHSKLNKQQLIAALAQFVPALKKLAKLAGIALPTPAKAAPKGAATASRTFRGVQAMDKKPKGKKASSEKKGAERTKEPERKKAPEKKAEAKKAPEKKAEAKKAPEKKAEAKKAPEKKEPEKKASPAPARKSAPSRAAPAQPEDTAPLPQPAQVVNFPPRPRSYRSAERAGREAASEASSAPPETVHARPAEPLLEGFFVARVVGERELRRHHMTEDQAPRAVQVQATGDDENLGELPLDYGNDLAMALARDPHTLFISWDFSPAARARAIEGLDDPRAVLRVYDGDKLVRMEEFVLESRSFYIHGLPPGRAYRVEAHFVGRDGRSRRIGYSSHPVNLPQSGLSHDTSVRFMRMPPPPPPTVSAVPQPVPTPELVPAPPVLEAPLDEREYFTWERVALPGSADMADVLQIRRELIAREAGGPELTLGAVPEHMLVPSRPPGSSEQSAAMGGRAPKGVFEPLFRGGIRGGSSELSLGGGARGGSSEQIHWTPPHSGRGR</sequence>
<proteinExistence type="predicted"/>
<gene>
    <name evidence="2" type="ORF">SYV04_00335</name>
</gene>
<feature type="compositionally biased region" description="Basic and acidic residues" evidence="1">
    <location>
        <begin position="87"/>
        <end position="145"/>
    </location>
</feature>
<feature type="compositionally biased region" description="Low complexity" evidence="1">
    <location>
        <begin position="55"/>
        <end position="68"/>
    </location>
</feature>
<evidence type="ECO:0000313" key="3">
    <source>
        <dbReference type="Proteomes" id="UP001291309"/>
    </source>
</evidence>
<accession>A0ABU5GY77</accession>
<feature type="compositionally biased region" description="Low complexity" evidence="1">
    <location>
        <begin position="146"/>
        <end position="161"/>
    </location>
</feature>